<reference evidence="1 2" key="2">
    <citation type="journal article" date="2019" name="G3 (Bethesda)">
        <title>Hybrid Assembly of the Genome of the Entomopathogenic Nematode Steinernema carpocapsae Identifies the X-Chromosome.</title>
        <authorList>
            <person name="Serra L."/>
            <person name="Macchietto M."/>
            <person name="Macias-Munoz A."/>
            <person name="McGill C.J."/>
            <person name="Rodriguez I.M."/>
            <person name="Rodriguez B."/>
            <person name="Murad R."/>
            <person name="Mortazavi A."/>
        </authorList>
    </citation>
    <scope>NUCLEOTIDE SEQUENCE [LARGE SCALE GENOMIC DNA]</scope>
    <source>
        <strain evidence="1 2">ALL</strain>
    </source>
</reference>
<gene>
    <name evidence="1" type="ORF">L596_000428</name>
</gene>
<accession>A0A4U8UJI1</accession>
<keyword evidence="2" id="KW-1185">Reference proteome</keyword>
<name>A0A4U8UJI1_STECR</name>
<protein>
    <submittedName>
        <fullName evidence="1">Uncharacterized protein</fullName>
    </submittedName>
</protein>
<sequence length="238" mass="26803">MPELATPALNIITRTTQTSLQTVNAIKTTMGTETGLINTTTDFTVFPSTKNILSISKRVNGLPPVRSIGANTHMVKFYSTLKTKITTNKRLNLYLFFAVDQYEQRFNVFNNNYTDDKDSHGIANVRLADRIEFFCVQNLSNEAAYNGGPQLQEMTYKNWSTGYSDADLTAWQHSGYHSQQVNNHVDITQQTDSDEPNLDQFIMTSFPGDESTEPIVLTASEEADILTRLLPRCLLDDE</sequence>
<dbReference type="Proteomes" id="UP000298663">
    <property type="component" value="Chromosome X"/>
</dbReference>
<evidence type="ECO:0000313" key="2">
    <source>
        <dbReference type="Proteomes" id="UP000298663"/>
    </source>
</evidence>
<organism evidence="1 2">
    <name type="scientific">Steinernema carpocapsae</name>
    <name type="common">Entomopathogenic nematode</name>
    <dbReference type="NCBI Taxonomy" id="34508"/>
    <lineage>
        <taxon>Eukaryota</taxon>
        <taxon>Metazoa</taxon>
        <taxon>Ecdysozoa</taxon>
        <taxon>Nematoda</taxon>
        <taxon>Chromadorea</taxon>
        <taxon>Rhabditida</taxon>
        <taxon>Tylenchina</taxon>
        <taxon>Panagrolaimomorpha</taxon>
        <taxon>Strongyloidoidea</taxon>
        <taxon>Steinernematidae</taxon>
        <taxon>Steinernema</taxon>
    </lineage>
</organism>
<dbReference type="EMBL" id="AZBU02000001">
    <property type="protein sequence ID" value="TMS32609.1"/>
    <property type="molecule type" value="Genomic_DNA"/>
</dbReference>
<reference evidence="1 2" key="1">
    <citation type="journal article" date="2015" name="Genome Biol.">
        <title>Comparative genomics of Steinernema reveals deeply conserved gene regulatory networks.</title>
        <authorList>
            <person name="Dillman A.R."/>
            <person name="Macchietto M."/>
            <person name="Porter C.F."/>
            <person name="Rogers A."/>
            <person name="Williams B."/>
            <person name="Antoshechkin I."/>
            <person name="Lee M.M."/>
            <person name="Goodwin Z."/>
            <person name="Lu X."/>
            <person name="Lewis E.E."/>
            <person name="Goodrich-Blair H."/>
            <person name="Stock S.P."/>
            <person name="Adams B.J."/>
            <person name="Sternberg P.W."/>
            <person name="Mortazavi A."/>
        </authorList>
    </citation>
    <scope>NUCLEOTIDE SEQUENCE [LARGE SCALE GENOMIC DNA]</scope>
    <source>
        <strain evidence="1 2">ALL</strain>
    </source>
</reference>
<comment type="caution">
    <text evidence="1">The sequence shown here is derived from an EMBL/GenBank/DDBJ whole genome shotgun (WGS) entry which is preliminary data.</text>
</comment>
<dbReference type="AlphaFoldDB" id="A0A4U8UJI1"/>
<evidence type="ECO:0000313" key="1">
    <source>
        <dbReference type="EMBL" id="TMS32609.1"/>
    </source>
</evidence>
<proteinExistence type="predicted"/>
<dbReference type="EMBL" id="CM016762">
    <property type="protein sequence ID" value="TMS32609.1"/>
    <property type="molecule type" value="Genomic_DNA"/>
</dbReference>